<dbReference type="EMBL" id="DNAN01000487">
    <property type="protein sequence ID" value="HAW76774.1"/>
    <property type="molecule type" value="Genomic_DNA"/>
</dbReference>
<feature type="region of interest" description="Disordered" evidence="1">
    <location>
        <begin position="20"/>
        <end position="120"/>
    </location>
</feature>
<accession>A0A350P657</accession>
<proteinExistence type="predicted"/>
<reference evidence="2 3" key="1">
    <citation type="journal article" date="2018" name="Nat. Biotechnol.">
        <title>A standardized bacterial taxonomy based on genome phylogeny substantially revises the tree of life.</title>
        <authorList>
            <person name="Parks D.H."/>
            <person name="Chuvochina M."/>
            <person name="Waite D.W."/>
            <person name="Rinke C."/>
            <person name="Skarshewski A."/>
            <person name="Chaumeil P.A."/>
            <person name="Hugenholtz P."/>
        </authorList>
    </citation>
    <scope>NUCLEOTIDE SEQUENCE [LARGE SCALE GENOMIC DNA]</scope>
    <source>
        <strain evidence="2">UBA11978</strain>
    </source>
</reference>
<evidence type="ECO:0000256" key="1">
    <source>
        <dbReference type="SAM" id="MobiDB-lite"/>
    </source>
</evidence>
<sequence>MSDGITSLVKPVSYEETLASLPPRRSPYEAFSYLLQPPSVRDRAPAQPAPAPMPTQPMPSDPVATQPPPVATQPPPATPPMQTDPTPRPDPMPVTPEAFDPTVPVSDPMQPERPDPIIDTKKTPTTLAELEAMLGYKWIKNEDTSPIRNTMYTDQDRLRDLAKQYGIALPPDAPIDMTGFEDPPLDSTQPDGTMPPVGTLPPTPPVGETIPVGTPPTNMPAPGTVIRLPYGGSFTIPDDIQERIDAAKAAQAGTTPPPVATPTMPSLPPVGTTIPLPFGGGLTVTQDMQDRINAARAQANANQAVSDTITMPDMDEEDRQRVEAKRQFPMGGRRGLMSREAIENLRKRVDEMRTPPPTPMIELPAGAPRTIPEDAISEDLSRLPQGIVAGGPRPDGRLVYTSVPVVSPPPLDVLQNKNGFNKLRDILGRASEVRDSLRPADTRNLRRAPQLPMPRRVPTVPPLKPARRQIPVNTDKQEMVRRALAERMQNVGRLLGRGRGR</sequence>
<dbReference type="AlphaFoldDB" id="A0A350P657"/>
<feature type="compositionally biased region" description="Basic and acidic residues" evidence="1">
    <location>
        <begin position="110"/>
        <end position="120"/>
    </location>
</feature>
<dbReference type="Proteomes" id="UP000263517">
    <property type="component" value="Unassembled WGS sequence"/>
</dbReference>
<feature type="compositionally biased region" description="Pro residues" evidence="1">
    <location>
        <begin position="47"/>
        <end position="79"/>
    </location>
</feature>
<name>A0A350P657_9ALTE</name>
<gene>
    <name evidence="2" type="ORF">DCW74_13685</name>
</gene>
<protein>
    <submittedName>
        <fullName evidence="2">Uncharacterized protein</fullName>
    </submittedName>
</protein>
<evidence type="ECO:0000313" key="3">
    <source>
        <dbReference type="Proteomes" id="UP000263517"/>
    </source>
</evidence>
<dbReference type="PRINTS" id="PR01217">
    <property type="entry name" value="PRICHEXTENSN"/>
</dbReference>
<evidence type="ECO:0000313" key="2">
    <source>
        <dbReference type="EMBL" id="HAW76774.1"/>
    </source>
</evidence>
<comment type="caution">
    <text evidence="2">The sequence shown here is derived from an EMBL/GenBank/DDBJ whole genome shotgun (WGS) entry which is preliminary data.</text>
</comment>
<organism evidence="2 3">
    <name type="scientific">Alteromonas australica</name>
    <dbReference type="NCBI Taxonomy" id="589873"/>
    <lineage>
        <taxon>Bacteria</taxon>
        <taxon>Pseudomonadati</taxon>
        <taxon>Pseudomonadota</taxon>
        <taxon>Gammaproteobacteria</taxon>
        <taxon>Alteromonadales</taxon>
        <taxon>Alteromonadaceae</taxon>
        <taxon>Alteromonas/Salinimonas group</taxon>
        <taxon>Alteromonas</taxon>
    </lineage>
</organism>